<dbReference type="PANTHER" id="PTHR12918">
    <property type="entry name" value="CYSTEINE DIOXYGENASE"/>
    <property type="match status" value="1"/>
</dbReference>
<dbReference type="Proteomes" id="UP001201985">
    <property type="component" value="Unassembled WGS sequence"/>
</dbReference>
<dbReference type="InterPro" id="IPR010300">
    <property type="entry name" value="CDO_1"/>
</dbReference>
<dbReference type="RefSeq" id="WP_241792560.1">
    <property type="nucleotide sequence ID" value="NZ_JALBUU010000004.1"/>
</dbReference>
<dbReference type="PANTHER" id="PTHR12918:SF1">
    <property type="entry name" value="CYSTEINE DIOXYGENASE TYPE 1"/>
    <property type="match status" value="1"/>
</dbReference>
<evidence type="ECO:0000256" key="4">
    <source>
        <dbReference type="ARBA" id="ARBA00023002"/>
    </source>
</evidence>
<dbReference type="SUPFAM" id="SSF51182">
    <property type="entry name" value="RmlC-like cupins"/>
    <property type="match status" value="1"/>
</dbReference>
<keyword evidence="5" id="KW-0408">Iron</keyword>
<keyword evidence="3 6" id="KW-0223">Dioxygenase</keyword>
<name>A0ABS9W183_9PROT</name>
<keyword evidence="2" id="KW-0479">Metal-binding</keyword>
<organism evidence="6 7">
    <name type="scientific">Teichococcus vastitatis</name>
    <dbReference type="NCBI Taxonomy" id="2307076"/>
    <lineage>
        <taxon>Bacteria</taxon>
        <taxon>Pseudomonadati</taxon>
        <taxon>Pseudomonadota</taxon>
        <taxon>Alphaproteobacteria</taxon>
        <taxon>Acetobacterales</taxon>
        <taxon>Roseomonadaceae</taxon>
        <taxon>Roseomonas</taxon>
    </lineage>
</organism>
<evidence type="ECO:0000313" key="7">
    <source>
        <dbReference type="Proteomes" id="UP001201985"/>
    </source>
</evidence>
<dbReference type="GO" id="GO:0051213">
    <property type="term" value="F:dioxygenase activity"/>
    <property type="evidence" value="ECO:0007669"/>
    <property type="project" value="UniProtKB-KW"/>
</dbReference>
<keyword evidence="4" id="KW-0560">Oxidoreductase</keyword>
<proteinExistence type="inferred from homology"/>
<evidence type="ECO:0000256" key="1">
    <source>
        <dbReference type="ARBA" id="ARBA00006622"/>
    </source>
</evidence>
<gene>
    <name evidence="6" type="ORF">MON41_04255</name>
</gene>
<sequence>MLITRPRTKLDAMLEQVSVAADAALPDRAAAVADTLARFAMLPGLLASCTLTPDPLRYTRHKLFSDPRGRFAVAALVWEPGQMSPIHAHRTWCALAVQQGVLTETFYGEGGSRESDMEQQAVALRLLGDTSHGSADPRSMHRLANLSCSIAVSIHVYGVPYEAFGEGVNLVYGG</sequence>
<evidence type="ECO:0000256" key="2">
    <source>
        <dbReference type="ARBA" id="ARBA00022723"/>
    </source>
</evidence>
<reference evidence="6 7" key="1">
    <citation type="submission" date="2022-03" db="EMBL/GenBank/DDBJ databases">
        <title>Complete genome analysis of Roseomonas KG 17.1 : a prolific producer of plant growth promoters.</title>
        <authorList>
            <person name="Saadouli I."/>
            <person name="Najjari A."/>
            <person name="Mosbah A."/>
            <person name="Ouzari H.I."/>
        </authorList>
    </citation>
    <scope>NUCLEOTIDE SEQUENCE [LARGE SCALE GENOMIC DNA]</scope>
    <source>
        <strain evidence="6 7">KG17-1</strain>
    </source>
</reference>
<evidence type="ECO:0000256" key="3">
    <source>
        <dbReference type="ARBA" id="ARBA00022964"/>
    </source>
</evidence>
<dbReference type="InterPro" id="IPR014710">
    <property type="entry name" value="RmlC-like_jellyroll"/>
</dbReference>
<protein>
    <submittedName>
        <fullName evidence="6">Cysteine dioxygenase family protein</fullName>
    </submittedName>
</protein>
<dbReference type="InterPro" id="IPR011051">
    <property type="entry name" value="RmlC_Cupin_sf"/>
</dbReference>
<accession>A0ABS9W183</accession>
<dbReference type="EMBL" id="JALBUU010000004">
    <property type="protein sequence ID" value="MCI0752972.1"/>
    <property type="molecule type" value="Genomic_DNA"/>
</dbReference>
<evidence type="ECO:0000313" key="6">
    <source>
        <dbReference type="EMBL" id="MCI0752972.1"/>
    </source>
</evidence>
<dbReference type="Gene3D" id="2.60.120.10">
    <property type="entry name" value="Jelly Rolls"/>
    <property type="match status" value="1"/>
</dbReference>
<comment type="similarity">
    <text evidence="1">Belongs to the cysteine dioxygenase family.</text>
</comment>
<dbReference type="CDD" id="cd10548">
    <property type="entry name" value="cupin_CDO"/>
    <property type="match status" value="1"/>
</dbReference>
<dbReference type="Pfam" id="PF05995">
    <property type="entry name" value="CDO_I"/>
    <property type="match status" value="1"/>
</dbReference>
<keyword evidence="7" id="KW-1185">Reference proteome</keyword>
<evidence type="ECO:0000256" key="5">
    <source>
        <dbReference type="ARBA" id="ARBA00023004"/>
    </source>
</evidence>
<comment type="caution">
    <text evidence="6">The sequence shown here is derived from an EMBL/GenBank/DDBJ whole genome shotgun (WGS) entry which is preliminary data.</text>
</comment>